<evidence type="ECO:0000256" key="9">
    <source>
        <dbReference type="PIRSR" id="PIRSR600715-1"/>
    </source>
</evidence>
<evidence type="ECO:0000256" key="3">
    <source>
        <dbReference type="ARBA" id="ARBA00022679"/>
    </source>
</evidence>
<dbReference type="AlphaFoldDB" id="A0A3E3K0Y4"/>
<reference evidence="10 11" key="1">
    <citation type="submission" date="2018-08" db="EMBL/GenBank/DDBJ databases">
        <title>A genome reference for cultivated species of the human gut microbiota.</title>
        <authorList>
            <person name="Zou Y."/>
            <person name="Xue W."/>
            <person name="Luo G."/>
        </authorList>
    </citation>
    <scope>NUCLEOTIDE SEQUENCE [LARGE SCALE GENOMIC DNA]</scope>
    <source>
        <strain evidence="10 11">AF37-2AT</strain>
    </source>
</reference>
<dbReference type="UniPathway" id="UPA00219"/>
<dbReference type="EMBL" id="QVLX01000005">
    <property type="protein sequence ID" value="RGE86475.1"/>
    <property type="molecule type" value="Genomic_DNA"/>
</dbReference>
<organism evidence="10 11">
    <name type="scientific">Sellimonas intestinalis</name>
    <dbReference type="NCBI Taxonomy" id="1653434"/>
    <lineage>
        <taxon>Bacteria</taxon>
        <taxon>Bacillati</taxon>
        <taxon>Bacillota</taxon>
        <taxon>Clostridia</taxon>
        <taxon>Lachnospirales</taxon>
        <taxon>Lachnospiraceae</taxon>
        <taxon>Sellimonas</taxon>
    </lineage>
</organism>
<evidence type="ECO:0000256" key="1">
    <source>
        <dbReference type="ARBA" id="ARBA00004141"/>
    </source>
</evidence>
<dbReference type="InterPro" id="IPR003524">
    <property type="entry name" value="PNAcMuramoyl-5peptid_Trfase"/>
</dbReference>
<dbReference type="GO" id="GO:0071555">
    <property type="term" value="P:cell wall organization"/>
    <property type="evidence" value="ECO:0007669"/>
    <property type="project" value="UniProtKB-KW"/>
</dbReference>
<dbReference type="GO" id="GO:0008360">
    <property type="term" value="P:regulation of cell shape"/>
    <property type="evidence" value="ECO:0007669"/>
    <property type="project" value="UniProtKB-KW"/>
</dbReference>
<proteinExistence type="inferred from homology"/>
<comment type="pathway">
    <text evidence="7">Cell wall biogenesis; peptidoglycan biosynthesis.</text>
</comment>
<comment type="cofactor">
    <cofactor evidence="7 9">
        <name>Mg(2+)</name>
        <dbReference type="ChEBI" id="CHEBI:18420"/>
    </cofactor>
</comment>
<dbReference type="PANTHER" id="PTHR22926">
    <property type="entry name" value="PHOSPHO-N-ACETYLMURAMOYL-PENTAPEPTIDE-TRANSFERASE"/>
    <property type="match status" value="1"/>
</dbReference>
<feature type="transmembrane region" description="Helical" evidence="7">
    <location>
        <begin position="112"/>
        <end position="128"/>
    </location>
</feature>
<comment type="similarity">
    <text evidence="2 7">Belongs to the glycosyltransferase 4 family. MraY subfamily.</text>
</comment>
<dbReference type="GO" id="GO:0009252">
    <property type="term" value="P:peptidoglycan biosynthetic process"/>
    <property type="evidence" value="ECO:0007669"/>
    <property type="project" value="UniProtKB-UniRule"/>
</dbReference>
<keyword evidence="4 7" id="KW-0812">Transmembrane</keyword>
<feature type="transmembrane region" description="Helical" evidence="7">
    <location>
        <begin position="199"/>
        <end position="216"/>
    </location>
</feature>
<keyword evidence="7" id="KW-0961">Cell wall biogenesis/degradation</keyword>
<dbReference type="InterPro" id="IPR000715">
    <property type="entry name" value="Glycosyl_transferase_4"/>
</dbReference>
<dbReference type="GO" id="GO:0008963">
    <property type="term" value="F:phospho-N-acetylmuramoyl-pentapeptide-transferase activity"/>
    <property type="evidence" value="ECO:0007669"/>
    <property type="project" value="UniProtKB-UniRule"/>
</dbReference>
<dbReference type="Proteomes" id="UP000261080">
    <property type="component" value="Unassembled WGS sequence"/>
</dbReference>
<sequence>MDFTFVVPVLISFVLSVIMGPIVIPMLRKMKMKQTERVEGVESHLQKAGTPTMGGVMILASIVVTSLFYVKDYPKIIPILFVTLGFGLIGFLDDYLKVVMKRSDGLFPKQKFALQIVITAVFAYYLIHVTHTPLTLLIPFSGGRYWNIGWLAIPLLFIAVIGTVNGVNFTDGLDGLASSVTVLVATFFTVVAVGTKSGIEPVTCAVVGALMGFLLFNVYPASVFMGDTGSLALGGFVASTAYMLQMPIFIIIVGMIYLIEVASVMIQVTYFKKTGGKRIFKMAPIHHHFELCGWSETRIVAVFSIITAILCLIALLAL</sequence>
<dbReference type="Pfam" id="PF00953">
    <property type="entry name" value="Glycos_transf_4"/>
    <property type="match status" value="1"/>
</dbReference>
<dbReference type="HAMAP" id="MF_00038">
    <property type="entry name" value="MraY"/>
    <property type="match status" value="1"/>
</dbReference>
<keyword evidence="7" id="KW-0133">Cell shape</keyword>
<feature type="transmembrane region" description="Helical" evidence="7">
    <location>
        <begin position="6"/>
        <end position="27"/>
    </location>
</feature>
<protein>
    <recommendedName>
        <fullName evidence="7 8">Phospho-N-acetylmuramoyl-pentapeptide-transferase</fullName>
        <ecNumber evidence="7 8">2.7.8.13</ecNumber>
    </recommendedName>
    <alternativeName>
        <fullName evidence="7">UDP-MurNAc-pentapeptide phosphotransferase</fullName>
    </alternativeName>
</protein>
<keyword evidence="7 9" id="KW-0479">Metal-binding</keyword>
<comment type="subcellular location">
    <subcellularLocation>
        <location evidence="7">Cell membrane</location>
        <topology evidence="7">Multi-pass membrane protein</topology>
    </subcellularLocation>
    <subcellularLocation>
        <location evidence="1">Membrane</location>
        <topology evidence="1">Multi-pass membrane protein</topology>
    </subcellularLocation>
</comment>
<keyword evidence="7" id="KW-1003">Cell membrane</keyword>
<keyword evidence="6 7" id="KW-0472">Membrane</keyword>
<evidence type="ECO:0000256" key="2">
    <source>
        <dbReference type="ARBA" id="ARBA00005583"/>
    </source>
</evidence>
<name>A0A3E3K0Y4_9FIRM</name>
<dbReference type="PANTHER" id="PTHR22926:SF5">
    <property type="entry name" value="PHOSPHO-N-ACETYLMURAMOYL-PENTAPEPTIDE-TRANSFERASE HOMOLOG"/>
    <property type="match status" value="1"/>
</dbReference>
<dbReference type="CDD" id="cd06852">
    <property type="entry name" value="GT_MraY"/>
    <property type="match status" value="1"/>
</dbReference>
<evidence type="ECO:0000256" key="4">
    <source>
        <dbReference type="ARBA" id="ARBA00022692"/>
    </source>
</evidence>
<keyword evidence="11" id="KW-1185">Reference proteome</keyword>
<feature type="binding site" evidence="9">
    <location>
        <position position="227"/>
    </location>
    <ligand>
        <name>Mg(2+)</name>
        <dbReference type="ChEBI" id="CHEBI:18420"/>
    </ligand>
</feature>
<dbReference type="GeneID" id="97193215"/>
<evidence type="ECO:0000313" key="11">
    <source>
        <dbReference type="Proteomes" id="UP000261080"/>
    </source>
</evidence>
<feature type="transmembrane region" description="Helical" evidence="7">
    <location>
        <begin position="76"/>
        <end position="92"/>
    </location>
</feature>
<dbReference type="InterPro" id="IPR018480">
    <property type="entry name" value="PNAcMuramoyl-5peptid_Trfase_CS"/>
</dbReference>
<evidence type="ECO:0000256" key="5">
    <source>
        <dbReference type="ARBA" id="ARBA00022989"/>
    </source>
</evidence>
<evidence type="ECO:0000256" key="7">
    <source>
        <dbReference type="HAMAP-Rule" id="MF_00038"/>
    </source>
</evidence>
<dbReference type="RefSeq" id="WP_024732980.1">
    <property type="nucleotide sequence ID" value="NZ_BAABYU010000001.1"/>
</dbReference>
<feature type="transmembrane region" description="Helical" evidence="7">
    <location>
        <begin position="223"/>
        <end position="242"/>
    </location>
</feature>
<keyword evidence="3 7" id="KW-0808">Transferase</keyword>
<evidence type="ECO:0000256" key="8">
    <source>
        <dbReference type="NCBIfam" id="TIGR00445"/>
    </source>
</evidence>
<dbReference type="Pfam" id="PF10555">
    <property type="entry name" value="MraY_sig1"/>
    <property type="match status" value="1"/>
</dbReference>
<keyword evidence="7" id="KW-0573">Peptidoglycan synthesis</keyword>
<comment type="catalytic activity">
    <reaction evidence="7">
        <text>UDP-N-acetyl-alpha-D-muramoyl-L-alanyl-gamma-D-glutamyl-meso-2,6-diaminopimeloyl-D-alanyl-D-alanine + di-trans,octa-cis-undecaprenyl phosphate = di-trans,octa-cis-undecaprenyl diphospho-N-acetyl-alpha-D-muramoyl-L-alanyl-D-glutamyl-meso-2,6-diaminopimeloyl-D-alanyl-D-alanine + UMP</text>
        <dbReference type="Rhea" id="RHEA:28386"/>
        <dbReference type="ChEBI" id="CHEBI:57865"/>
        <dbReference type="ChEBI" id="CHEBI:60392"/>
        <dbReference type="ChEBI" id="CHEBI:61386"/>
        <dbReference type="ChEBI" id="CHEBI:61387"/>
        <dbReference type="EC" id="2.7.8.13"/>
    </reaction>
</comment>
<dbReference type="GO" id="GO:0051301">
    <property type="term" value="P:cell division"/>
    <property type="evidence" value="ECO:0007669"/>
    <property type="project" value="UniProtKB-KW"/>
</dbReference>
<keyword evidence="7 9" id="KW-0460">Magnesium</keyword>
<feature type="binding site" evidence="9">
    <location>
        <position position="168"/>
    </location>
    <ligand>
        <name>Mg(2+)</name>
        <dbReference type="ChEBI" id="CHEBI:18420"/>
    </ligand>
</feature>
<evidence type="ECO:0000313" key="10">
    <source>
        <dbReference type="EMBL" id="RGE86475.1"/>
    </source>
</evidence>
<dbReference type="GO" id="GO:0005886">
    <property type="term" value="C:plasma membrane"/>
    <property type="evidence" value="ECO:0007669"/>
    <property type="project" value="UniProtKB-SubCell"/>
</dbReference>
<comment type="function">
    <text evidence="7">Catalyzes the initial step of the lipid cycle reactions in the biosynthesis of the cell wall peptidoglycan: transfers peptidoglycan precursor phospho-MurNAc-pentapeptide from UDP-MurNAc-pentapeptide onto the lipid carrier undecaprenyl phosphate, yielding undecaprenyl-pyrophosphoryl-MurNAc-pentapeptide, known as lipid I.</text>
</comment>
<dbReference type="EC" id="2.7.8.13" evidence="7 8"/>
<feature type="transmembrane region" description="Helical" evidence="7">
    <location>
        <begin position="175"/>
        <end position="193"/>
    </location>
</feature>
<gene>
    <name evidence="7" type="primary">mraY</name>
    <name evidence="10" type="ORF">DW016_10490</name>
</gene>
<feature type="transmembrane region" description="Helical" evidence="7">
    <location>
        <begin position="299"/>
        <end position="317"/>
    </location>
</feature>
<dbReference type="NCBIfam" id="TIGR00445">
    <property type="entry name" value="mraY"/>
    <property type="match status" value="1"/>
</dbReference>
<evidence type="ECO:0000256" key="6">
    <source>
        <dbReference type="ARBA" id="ARBA00023136"/>
    </source>
</evidence>
<feature type="transmembrane region" description="Helical" evidence="7">
    <location>
        <begin position="48"/>
        <end position="70"/>
    </location>
</feature>
<dbReference type="PROSITE" id="PS01347">
    <property type="entry name" value="MRAY_1"/>
    <property type="match status" value="1"/>
</dbReference>
<keyword evidence="7" id="KW-0132">Cell division</keyword>
<dbReference type="OrthoDB" id="9805475at2"/>
<dbReference type="GO" id="GO:0051992">
    <property type="term" value="F:UDP-N-acetylmuramoyl-L-alanyl-D-glutamyl-meso-2,6-diaminopimelyl-D-alanyl-D-alanine:undecaprenyl-phosphate transferase activity"/>
    <property type="evidence" value="ECO:0007669"/>
    <property type="project" value="RHEA"/>
</dbReference>
<accession>A0A3E3K0Y4</accession>
<comment type="caution">
    <text evidence="10">The sequence shown here is derived from an EMBL/GenBank/DDBJ whole genome shotgun (WGS) entry which is preliminary data.</text>
</comment>
<feature type="transmembrane region" description="Helical" evidence="7">
    <location>
        <begin position="148"/>
        <end position="168"/>
    </location>
</feature>
<keyword evidence="7" id="KW-0131">Cell cycle</keyword>
<keyword evidence="5 7" id="KW-1133">Transmembrane helix</keyword>
<dbReference type="GO" id="GO:0046872">
    <property type="term" value="F:metal ion binding"/>
    <property type="evidence" value="ECO:0007669"/>
    <property type="project" value="UniProtKB-KW"/>
</dbReference>
<feature type="transmembrane region" description="Helical" evidence="7">
    <location>
        <begin position="248"/>
        <end position="271"/>
    </location>
</feature>
<dbReference type="PROSITE" id="PS01348">
    <property type="entry name" value="MRAY_2"/>
    <property type="match status" value="1"/>
</dbReference>